<keyword evidence="4 7" id="KW-0808">Transferase</keyword>
<dbReference type="EC" id="2.1.1.-" evidence="6"/>
<dbReference type="RefSeq" id="WP_064283823.1">
    <property type="nucleotide sequence ID" value="NZ_LWCS01000043.1"/>
</dbReference>
<dbReference type="AlphaFoldDB" id="A0A178LPP1"/>
<dbReference type="eggNOG" id="COG3315">
    <property type="taxonomic scope" value="Bacteria"/>
</dbReference>
<dbReference type="SUPFAM" id="SSF53335">
    <property type="entry name" value="S-adenosyl-L-methionine-dependent methyltransferases"/>
    <property type="match status" value="1"/>
</dbReference>
<dbReference type="NCBIfam" id="TIGR00027">
    <property type="entry name" value="mthyl_TIGR00027"/>
    <property type="match status" value="1"/>
</dbReference>
<dbReference type="GO" id="GO:0032259">
    <property type="term" value="P:methylation"/>
    <property type="evidence" value="ECO:0007669"/>
    <property type="project" value="UniProtKB-KW"/>
</dbReference>
<keyword evidence="3 6" id="KW-0489">Methyltransferase</keyword>
<dbReference type="STRING" id="912594.AWC12_06645"/>
<evidence type="ECO:0000256" key="2">
    <source>
        <dbReference type="ARBA" id="ARBA00008138"/>
    </source>
</evidence>
<dbReference type="GO" id="GO:0008168">
    <property type="term" value="F:methyltransferase activity"/>
    <property type="evidence" value="ECO:0007669"/>
    <property type="project" value="UniProtKB-UniRule"/>
</dbReference>
<gene>
    <name evidence="7" type="ORF">A4X20_07635</name>
</gene>
<name>A0A178LPP1_MYCIR</name>
<evidence type="ECO:0000256" key="3">
    <source>
        <dbReference type="ARBA" id="ARBA00022603"/>
    </source>
</evidence>
<dbReference type="InterPro" id="IPR011610">
    <property type="entry name" value="SAM_mthyl_Trfase_ML2640-like"/>
</dbReference>
<comment type="caution">
    <text evidence="7">The sequence shown here is derived from an EMBL/GenBank/DDBJ whole genome shotgun (WGS) entry which is preliminary data.</text>
</comment>
<protein>
    <recommendedName>
        <fullName evidence="6">S-adenosyl-L-methionine-dependent methyltransferase</fullName>
        <ecNumber evidence="6">2.1.1.-</ecNumber>
    </recommendedName>
</protein>
<dbReference type="PANTHER" id="PTHR43619:SF2">
    <property type="entry name" value="S-ADENOSYL-L-METHIONINE-DEPENDENT METHYLTRANSFERASES SUPERFAMILY PROTEIN"/>
    <property type="match status" value="1"/>
</dbReference>
<dbReference type="InterPro" id="IPR029063">
    <property type="entry name" value="SAM-dependent_MTases_sf"/>
</dbReference>
<evidence type="ECO:0000313" key="8">
    <source>
        <dbReference type="Proteomes" id="UP000078396"/>
    </source>
</evidence>
<evidence type="ECO:0000256" key="1">
    <source>
        <dbReference type="ARBA" id="ARBA00003907"/>
    </source>
</evidence>
<sequence>MARTEGDTWDLASSVGATATMVAAARAVAGREADPLIDDPYAAPLVRAVGIDFFTKVVDGEIDFSSGDESGTATLMTDVIAVRTRFFDDFFADAGQHGIRQAVILASGLDSRAYRLDWPADTTVFEIDQPAVIEFKTATLTSLGATPSAQLHTVAADLRDDWAAALRDAGFDPTVPTAWIAEGLLVYLPPAAQDRLFDEITRLSAPGSRLATEYHPDAGASIGQRSRALRAQWESQGFDADIPDVASLFHPGERTPAADYLDALGWQVSGRSRPEVFAHYGRDFRVTERPAALRDSRALTAVLPGRNADGAH</sequence>
<keyword evidence="5 6" id="KW-0949">S-adenosyl-L-methionine</keyword>
<dbReference type="OrthoDB" id="9806164at2"/>
<dbReference type="Pfam" id="PF04072">
    <property type="entry name" value="LCM"/>
    <property type="match status" value="1"/>
</dbReference>
<proteinExistence type="inferred from homology"/>
<comment type="function">
    <text evidence="1 6">Exhibits S-adenosyl-L-methionine-dependent methyltransferase activity.</text>
</comment>
<reference evidence="7 8" key="1">
    <citation type="submission" date="2016-04" db="EMBL/GenBank/DDBJ databases">
        <title>Draft Genome Sequences of Staphylococcus capitis Strain H36, S. capitis Strain H65, S. cohnii Strain H62, S. hominis Strain H69, Mycobacterium iranicum Strain H39, Plantibacter sp. Strain H53, Pseudomonas oryzihabitans Strain H72, and Microbacterium sp. Strain H83, isolated from residential settings.</title>
        <authorList>
            <person name="Lymperopoulou D."/>
            <person name="Adams R.I."/>
            <person name="Lindow S."/>
            <person name="Coil D.A."/>
            <person name="Jospin G."/>
            <person name="Eisen J.A."/>
        </authorList>
    </citation>
    <scope>NUCLEOTIDE SEQUENCE [LARGE SCALE GENOMIC DNA]</scope>
    <source>
        <strain evidence="7 8">H39</strain>
    </source>
</reference>
<dbReference type="FunFam" id="3.40.50.150:FF:000152">
    <property type="entry name" value="S-adenosyl-L-methionine-dependent methyltransferase"/>
    <property type="match status" value="1"/>
</dbReference>
<comment type="similarity">
    <text evidence="2 6">Belongs to the UPF0677 family.</text>
</comment>
<accession>A0A178LPP1</accession>
<dbReference type="Proteomes" id="UP000078396">
    <property type="component" value="Unassembled WGS sequence"/>
</dbReference>
<evidence type="ECO:0000256" key="6">
    <source>
        <dbReference type="RuleBase" id="RU362030"/>
    </source>
</evidence>
<evidence type="ECO:0000256" key="4">
    <source>
        <dbReference type="ARBA" id="ARBA00022679"/>
    </source>
</evidence>
<evidence type="ECO:0000313" key="7">
    <source>
        <dbReference type="EMBL" id="OAN34556.1"/>
    </source>
</evidence>
<dbReference type="InterPro" id="IPR007213">
    <property type="entry name" value="Ppm1/Ppm2/Tcmp"/>
</dbReference>
<dbReference type="EMBL" id="LWCS01000043">
    <property type="protein sequence ID" value="OAN34556.1"/>
    <property type="molecule type" value="Genomic_DNA"/>
</dbReference>
<organism evidence="7 8">
    <name type="scientific">Mycolicibacterium iranicum</name>
    <name type="common">Mycobacterium iranicum</name>
    <dbReference type="NCBI Taxonomy" id="912594"/>
    <lineage>
        <taxon>Bacteria</taxon>
        <taxon>Bacillati</taxon>
        <taxon>Actinomycetota</taxon>
        <taxon>Actinomycetes</taxon>
        <taxon>Mycobacteriales</taxon>
        <taxon>Mycobacteriaceae</taxon>
        <taxon>Mycolicibacterium</taxon>
    </lineage>
</organism>
<dbReference type="PANTHER" id="PTHR43619">
    <property type="entry name" value="S-ADENOSYL-L-METHIONINE-DEPENDENT METHYLTRANSFERASE YKTD-RELATED"/>
    <property type="match status" value="1"/>
</dbReference>
<dbReference type="Gene3D" id="3.40.50.150">
    <property type="entry name" value="Vaccinia Virus protein VP39"/>
    <property type="match status" value="1"/>
</dbReference>
<evidence type="ECO:0000256" key="5">
    <source>
        <dbReference type="ARBA" id="ARBA00022691"/>
    </source>
</evidence>